<evidence type="ECO:0000256" key="1">
    <source>
        <dbReference type="ARBA" id="ARBA00004123"/>
    </source>
</evidence>
<dbReference type="Proteomes" id="UP001149074">
    <property type="component" value="Unassembled WGS sequence"/>
</dbReference>
<dbReference type="GO" id="GO:0000976">
    <property type="term" value="F:transcription cis-regulatory region binding"/>
    <property type="evidence" value="ECO:0007669"/>
    <property type="project" value="TreeGrafter"/>
</dbReference>
<gene>
    <name evidence="4" type="ORF">N7532_004221</name>
</gene>
<reference evidence="4" key="1">
    <citation type="submission" date="2022-11" db="EMBL/GenBank/DDBJ databases">
        <authorList>
            <person name="Petersen C."/>
        </authorList>
    </citation>
    <scope>NUCLEOTIDE SEQUENCE</scope>
    <source>
        <strain evidence="4">IBT 30761</strain>
    </source>
</reference>
<reference evidence="4" key="2">
    <citation type="journal article" date="2023" name="IMA Fungus">
        <title>Comparative genomic study of the Penicillium genus elucidates a diverse pangenome and 15 lateral gene transfer events.</title>
        <authorList>
            <person name="Petersen C."/>
            <person name="Sorensen T."/>
            <person name="Nielsen M.R."/>
            <person name="Sondergaard T.E."/>
            <person name="Sorensen J.L."/>
            <person name="Fitzpatrick D.A."/>
            <person name="Frisvad J.C."/>
            <person name="Nielsen K.L."/>
        </authorList>
    </citation>
    <scope>NUCLEOTIDE SEQUENCE</scope>
    <source>
        <strain evidence="4">IBT 30761</strain>
    </source>
</reference>
<keyword evidence="5" id="KW-1185">Reference proteome</keyword>
<name>A0A9W9FNY3_9EURO</name>
<evidence type="ECO:0000313" key="4">
    <source>
        <dbReference type="EMBL" id="KAJ5103692.1"/>
    </source>
</evidence>
<dbReference type="PANTHER" id="PTHR37534">
    <property type="entry name" value="TRANSCRIPTIONAL ACTIVATOR PROTEIN UGA3"/>
    <property type="match status" value="1"/>
</dbReference>
<accession>A0A9W9FNY3</accession>
<comment type="subcellular location">
    <subcellularLocation>
        <location evidence="1">Nucleus</location>
    </subcellularLocation>
</comment>
<keyword evidence="2" id="KW-0539">Nucleus</keyword>
<dbReference type="PANTHER" id="PTHR37534:SF2">
    <property type="entry name" value="N-ACETYLTRANSFERASE DOMAIN-CONTAINING PROTEIN"/>
    <property type="match status" value="1"/>
</dbReference>
<dbReference type="Pfam" id="PF11951">
    <property type="entry name" value="Fungal_trans_2"/>
    <property type="match status" value="1"/>
</dbReference>
<dbReference type="GO" id="GO:0003700">
    <property type="term" value="F:DNA-binding transcription factor activity"/>
    <property type="evidence" value="ECO:0007669"/>
    <property type="project" value="TreeGrafter"/>
</dbReference>
<evidence type="ECO:0000313" key="5">
    <source>
        <dbReference type="Proteomes" id="UP001149074"/>
    </source>
</evidence>
<sequence length="413" mass="47173">MVGDAPMHLFSKLADRTESSIDETSKYTGKQTESRTPRPIPPWLKVTASQVLYRLNRPESVFFDNRVPEKASNLSEKSNLTCQVNLGEAFLLRYFVEELAKWFDICDPERHFGVVVPQRARFCPPLFNAVLSASARHFTTLPDYRQKEKTVQLGLQEDLIISEAAVLDYHNQCIAHLRLLANEPDAIMDENLLAAAVVLRFYEELDAPFIDLPTDPATRGLQVFIEAQADLALASTGIRNAAFWVGFSQEFHMAFSQQRSFRLSLDMCDTYLSLDPAPDHILVNRLLIIAAHVKQYCYDDHDQPTYSRYEELAALYQRWLKVRPLSFFPVYSDAPDREKDELFPRIWFLNDFHILAEKSVGLVNIFLTAYDPTIARVGPGKRSAMESIDTKLKTTVLISAALLYLIDKNQPQF</sequence>
<dbReference type="InterPro" id="IPR021858">
    <property type="entry name" value="Fun_TF"/>
</dbReference>
<evidence type="ECO:0000256" key="2">
    <source>
        <dbReference type="ARBA" id="ARBA00023242"/>
    </source>
</evidence>
<dbReference type="OrthoDB" id="4525710at2759"/>
<feature type="region of interest" description="Disordered" evidence="3">
    <location>
        <begin position="20"/>
        <end position="40"/>
    </location>
</feature>
<dbReference type="EMBL" id="JAPQKI010000004">
    <property type="protein sequence ID" value="KAJ5103692.1"/>
    <property type="molecule type" value="Genomic_DNA"/>
</dbReference>
<proteinExistence type="predicted"/>
<dbReference type="GO" id="GO:0005634">
    <property type="term" value="C:nucleus"/>
    <property type="evidence" value="ECO:0007669"/>
    <property type="project" value="UniProtKB-SubCell"/>
</dbReference>
<protein>
    <submittedName>
        <fullName evidence="4">Uncharacterized protein</fullName>
    </submittedName>
</protein>
<organism evidence="4 5">
    <name type="scientific">Penicillium argentinense</name>
    <dbReference type="NCBI Taxonomy" id="1131581"/>
    <lineage>
        <taxon>Eukaryota</taxon>
        <taxon>Fungi</taxon>
        <taxon>Dikarya</taxon>
        <taxon>Ascomycota</taxon>
        <taxon>Pezizomycotina</taxon>
        <taxon>Eurotiomycetes</taxon>
        <taxon>Eurotiomycetidae</taxon>
        <taxon>Eurotiales</taxon>
        <taxon>Aspergillaceae</taxon>
        <taxon>Penicillium</taxon>
    </lineage>
</organism>
<comment type="caution">
    <text evidence="4">The sequence shown here is derived from an EMBL/GenBank/DDBJ whole genome shotgun (WGS) entry which is preliminary data.</text>
</comment>
<evidence type="ECO:0000256" key="3">
    <source>
        <dbReference type="SAM" id="MobiDB-lite"/>
    </source>
</evidence>
<dbReference type="GeneID" id="81355694"/>
<dbReference type="AlphaFoldDB" id="A0A9W9FNY3"/>
<dbReference type="GO" id="GO:0045944">
    <property type="term" value="P:positive regulation of transcription by RNA polymerase II"/>
    <property type="evidence" value="ECO:0007669"/>
    <property type="project" value="TreeGrafter"/>
</dbReference>
<dbReference type="RefSeq" id="XP_056477072.1">
    <property type="nucleotide sequence ID" value="XM_056616715.1"/>
</dbReference>